<dbReference type="PRINTS" id="PR00987">
    <property type="entry name" value="TRNASYNTHGLU"/>
</dbReference>
<gene>
    <name evidence="8" type="primary">gltX</name>
    <name evidence="11" type="ORF">A2318_02055</name>
</gene>
<dbReference type="InterPro" id="IPR000924">
    <property type="entry name" value="Glu/Gln-tRNA-synth"/>
</dbReference>
<evidence type="ECO:0000256" key="4">
    <source>
        <dbReference type="ARBA" id="ARBA00022741"/>
    </source>
</evidence>
<dbReference type="PANTHER" id="PTHR43311:SF2">
    <property type="entry name" value="GLUTAMATE--TRNA LIGASE, MITOCHONDRIAL-RELATED"/>
    <property type="match status" value="1"/>
</dbReference>
<comment type="subunit">
    <text evidence="8">Monomer.</text>
</comment>
<comment type="catalytic activity">
    <reaction evidence="8">
        <text>tRNA(Glu) + L-glutamate + ATP = L-glutamyl-tRNA(Glu) + AMP + diphosphate</text>
        <dbReference type="Rhea" id="RHEA:23540"/>
        <dbReference type="Rhea" id="RHEA-COMP:9663"/>
        <dbReference type="Rhea" id="RHEA-COMP:9680"/>
        <dbReference type="ChEBI" id="CHEBI:29985"/>
        <dbReference type="ChEBI" id="CHEBI:30616"/>
        <dbReference type="ChEBI" id="CHEBI:33019"/>
        <dbReference type="ChEBI" id="CHEBI:78442"/>
        <dbReference type="ChEBI" id="CHEBI:78520"/>
        <dbReference type="ChEBI" id="CHEBI:456215"/>
        <dbReference type="EC" id="6.1.1.17"/>
    </reaction>
</comment>
<evidence type="ECO:0000313" key="12">
    <source>
        <dbReference type="Proteomes" id="UP000177331"/>
    </source>
</evidence>
<comment type="subcellular location">
    <subcellularLocation>
        <location evidence="8">Cytoplasm</location>
    </subcellularLocation>
</comment>
<dbReference type="InterPro" id="IPR049940">
    <property type="entry name" value="GluQ/Sye"/>
</dbReference>
<dbReference type="NCBIfam" id="TIGR00464">
    <property type="entry name" value="gltX_bact"/>
    <property type="match status" value="1"/>
</dbReference>
<dbReference type="EMBL" id="MGFD01000032">
    <property type="protein sequence ID" value="OGL98017.1"/>
    <property type="molecule type" value="Genomic_DNA"/>
</dbReference>
<evidence type="ECO:0000256" key="5">
    <source>
        <dbReference type="ARBA" id="ARBA00022840"/>
    </source>
</evidence>
<dbReference type="PANTHER" id="PTHR43311">
    <property type="entry name" value="GLUTAMATE--TRNA LIGASE"/>
    <property type="match status" value="1"/>
</dbReference>
<dbReference type="SUPFAM" id="SSF48163">
    <property type="entry name" value="An anticodon-binding domain of class I aminoacyl-tRNA synthetases"/>
    <property type="match status" value="1"/>
</dbReference>
<dbReference type="HAMAP" id="MF_00022">
    <property type="entry name" value="Glu_tRNA_synth_type1"/>
    <property type="match status" value="1"/>
</dbReference>
<name>A0A1F7W751_9BACT</name>
<feature type="binding site" evidence="8">
    <location>
        <position position="127"/>
    </location>
    <ligand>
        <name>Zn(2+)</name>
        <dbReference type="ChEBI" id="CHEBI:29105"/>
    </ligand>
</feature>
<reference evidence="11 12" key="1">
    <citation type="journal article" date="2016" name="Nat. Commun.">
        <title>Thousands of microbial genomes shed light on interconnected biogeochemical processes in an aquifer system.</title>
        <authorList>
            <person name="Anantharaman K."/>
            <person name="Brown C.T."/>
            <person name="Hug L.A."/>
            <person name="Sharon I."/>
            <person name="Castelle C.J."/>
            <person name="Probst A.J."/>
            <person name="Thomas B.C."/>
            <person name="Singh A."/>
            <person name="Wilkins M.J."/>
            <person name="Karaoz U."/>
            <person name="Brodie E.L."/>
            <person name="Williams K.H."/>
            <person name="Hubbard S.S."/>
            <person name="Banfield J.F."/>
        </authorList>
    </citation>
    <scope>NUCLEOTIDE SEQUENCE [LARGE SCALE GENOMIC DNA]</scope>
</reference>
<keyword evidence="3 8" id="KW-0436">Ligase</keyword>
<sequence length="473" mass="53883">MNVVTRFAPSPTGYLHVGGLRTALYSYLFAKQQKGTFILRIEDTDQTRLVPGAVEALITTLTTMGLPPDKGPFIQSERLALYREHTQRLLDHGHAYYCFCSKERLLVLREEQQATKSPMKYDRACLHLSKEDIDQKLAENVPHVVRLLVPEGKTTFTDEIRGEITIENKEVDDQVLLKTDGFPTYHLAVVVDDNDMAVTHIIRGDEWISSVPKHIILYNMFGFPIPKFAHLPLILNPDKSKLSKRQGDVAVEDYLAKGFLKEALINFVALLGFNPTADREIYTLEELIAFFDLSKINKSGAVFDHDKLNWMNGMYLRTKTTQELIELSKPFLKTSNVIIDDAFFARIVEIEKERLVTLQELADRAQEYSQTIAYDASLLIWKKADTEDAKMHLIALKSVIANLDESVFSDRALVETAIKKYIEEGSFQNGNVLWPLRAALSNKEKSPNPFELIWMFGKDESLKRIDQALSLLK</sequence>
<dbReference type="InterPro" id="IPR014729">
    <property type="entry name" value="Rossmann-like_a/b/a_fold"/>
</dbReference>
<dbReference type="GO" id="GO:0005524">
    <property type="term" value="F:ATP binding"/>
    <property type="evidence" value="ECO:0007669"/>
    <property type="project" value="UniProtKB-UniRule"/>
</dbReference>
<dbReference type="GO" id="GO:0006424">
    <property type="term" value="P:glutamyl-tRNA aminoacylation"/>
    <property type="evidence" value="ECO:0007669"/>
    <property type="project" value="UniProtKB-UniRule"/>
</dbReference>
<dbReference type="InterPro" id="IPR008925">
    <property type="entry name" value="aa_tRNA-synth_I_cd-bd_sf"/>
</dbReference>
<comment type="cofactor">
    <cofactor evidence="8">
        <name>Zn(2+)</name>
        <dbReference type="ChEBI" id="CHEBI:29105"/>
    </cofactor>
    <text evidence="8">Binds 1 zinc ion per subunit.</text>
</comment>
<feature type="domain" description="Aminoacyl-tRNA synthetase class I anticodon-binding" evidence="10">
    <location>
        <begin position="323"/>
        <end position="469"/>
    </location>
</feature>
<dbReference type="Gene3D" id="3.40.50.620">
    <property type="entry name" value="HUPs"/>
    <property type="match status" value="1"/>
</dbReference>
<accession>A0A1F7W751</accession>
<keyword evidence="2 8" id="KW-0963">Cytoplasm</keyword>
<evidence type="ECO:0000256" key="7">
    <source>
        <dbReference type="ARBA" id="ARBA00023146"/>
    </source>
</evidence>
<dbReference type="GO" id="GO:0000049">
    <property type="term" value="F:tRNA binding"/>
    <property type="evidence" value="ECO:0007669"/>
    <property type="project" value="InterPro"/>
</dbReference>
<dbReference type="SUPFAM" id="SSF52374">
    <property type="entry name" value="Nucleotidylyl transferase"/>
    <property type="match status" value="1"/>
</dbReference>
<dbReference type="Gene3D" id="1.10.8.70">
    <property type="entry name" value="Glutamate-tRNA synthetase, class I, anticodon-binding domain 1"/>
    <property type="match status" value="1"/>
</dbReference>
<keyword evidence="6 8" id="KW-0648">Protein biosynthesis</keyword>
<evidence type="ECO:0000256" key="1">
    <source>
        <dbReference type="ARBA" id="ARBA00007894"/>
    </source>
</evidence>
<dbReference type="Pfam" id="PF19269">
    <property type="entry name" value="Anticodon_2"/>
    <property type="match status" value="1"/>
</dbReference>
<proteinExistence type="inferred from homology"/>
<dbReference type="AlphaFoldDB" id="A0A1F7W751"/>
<evidence type="ECO:0000259" key="9">
    <source>
        <dbReference type="Pfam" id="PF00749"/>
    </source>
</evidence>
<dbReference type="Pfam" id="PF00749">
    <property type="entry name" value="tRNA-synt_1c"/>
    <property type="match status" value="1"/>
</dbReference>
<dbReference type="InterPro" id="IPR020752">
    <property type="entry name" value="Glu-tRNA-synth_I_codon-bd_sub1"/>
</dbReference>
<organism evidence="11 12">
    <name type="scientific">Candidatus Uhrbacteria bacterium RIFOXYB2_FULL_45_11</name>
    <dbReference type="NCBI Taxonomy" id="1802421"/>
    <lineage>
        <taxon>Bacteria</taxon>
        <taxon>Candidatus Uhriibacteriota</taxon>
    </lineage>
</organism>
<dbReference type="STRING" id="1802421.A2318_02055"/>
<dbReference type="GO" id="GO:0008270">
    <property type="term" value="F:zinc ion binding"/>
    <property type="evidence" value="ECO:0007669"/>
    <property type="project" value="UniProtKB-UniRule"/>
</dbReference>
<evidence type="ECO:0000256" key="3">
    <source>
        <dbReference type="ARBA" id="ARBA00022598"/>
    </source>
</evidence>
<dbReference type="InterPro" id="IPR004527">
    <property type="entry name" value="Glu-tRNA-ligase_bac/mito"/>
</dbReference>
<comment type="function">
    <text evidence="8">Catalyzes the attachment of glutamate to tRNA(Glu) in a two-step reaction: glutamate is first activated by ATP to form Glu-AMP and then transferred to the acceptor end of tRNA(Glu).</text>
</comment>
<evidence type="ECO:0000313" key="11">
    <source>
        <dbReference type="EMBL" id="OGL98017.1"/>
    </source>
</evidence>
<keyword evidence="5 8" id="KW-0067">ATP-binding</keyword>
<dbReference type="GO" id="GO:0004818">
    <property type="term" value="F:glutamate-tRNA ligase activity"/>
    <property type="evidence" value="ECO:0007669"/>
    <property type="project" value="UniProtKB-UniRule"/>
</dbReference>
<dbReference type="InterPro" id="IPR033910">
    <property type="entry name" value="GluRS_core"/>
</dbReference>
<dbReference type="CDD" id="cd00808">
    <property type="entry name" value="GluRS_core"/>
    <property type="match status" value="1"/>
</dbReference>
<feature type="binding site" evidence="8">
    <location>
        <position position="244"/>
    </location>
    <ligand>
        <name>ATP</name>
        <dbReference type="ChEBI" id="CHEBI:30616"/>
    </ligand>
</feature>
<evidence type="ECO:0000259" key="10">
    <source>
        <dbReference type="Pfam" id="PF19269"/>
    </source>
</evidence>
<feature type="domain" description="Glutamyl/glutaminyl-tRNA synthetase class Ib catalytic" evidence="9">
    <location>
        <begin position="3"/>
        <end position="310"/>
    </location>
</feature>
<evidence type="ECO:0000256" key="6">
    <source>
        <dbReference type="ARBA" id="ARBA00022917"/>
    </source>
</evidence>
<protein>
    <recommendedName>
        <fullName evidence="8">Glutamate--tRNA ligase</fullName>
        <ecNumber evidence="8">6.1.1.17</ecNumber>
    </recommendedName>
    <alternativeName>
        <fullName evidence="8">Glutamyl-tRNA synthetase</fullName>
        <shortName evidence="8">GluRS</shortName>
    </alternativeName>
</protein>
<dbReference type="EC" id="6.1.1.17" evidence="8"/>
<feature type="binding site" evidence="8">
    <location>
        <position position="100"/>
    </location>
    <ligand>
        <name>Zn(2+)</name>
        <dbReference type="ChEBI" id="CHEBI:29105"/>
    </ligand>
</feature>
<dbReference type="InterPro" id="IPR045462">
    <property type="entry name" value="aa-tRNA-synth_I_cd-bd"/>
</dbReference>
<keyword evidence="8" id="KW-0479">Metal-binding</keyword>
<dbReference type="InterPro" id="IPR001412">
    <property type="entry name" value="aa-tRNA-synth_I_CS"/>
</dbReference>
<evidence type="ECO:0000256" key="8">
    <source>
        <dbReference type="HAMAP-Rule" id="MF_00022"/>
    </source>
</evidence>
<feature type="binding site" evidence="8">
    <location>
        <position position="125"/>
    </location>
    <ligand>
        <name>Zn(2+)</name>
        <dbReference type="ChEBI" id="CHEBI:29105"/>
    </ligand>
</feature>
<keyword evidence="8" id="KW-0862">Zinc</keyword>
<evidence type="ECO:0000256" key="2">
    <source>
        <dbReference type="ARBA" id="ARBA00022490"/>
    </source>
</evidence>
<dbReference type="InterPro" id="IPR020751">
    <property type="entry name" value="aa-tRNA-synth_I_codon-bd_sub2"/>
</dbReference>
<dbReference type="Gene3D" id="1.10.10.350">
    <property type="match status" value="1"/>
</dbReference>
<feature type="binding site" evidence="8">
    <location>
        <position position="98"/>
    </location>
    <ligand>
        <name>Zn(2+)</name>
        <dbReference type="ChEBI" id="CHEBI:29105"/>
    </ligand>
</feature>
<dbReference type="FunFam" id="3.40.50.620:FF:000045">
    <property type="entry name" value="Glutamate--tRNA ligase, mitochondrial"/>
    <property type="match status" value="1"/>
</dbReference>
<dbReference type="Proteomes" id="UP000177331">
    <property type="component" value="Unassembled WGS sequence"/>
</dbReference>
<feature type="short sequence motif" description="'HIGH' region" evidence="8">
    <location>
        <begin position="9"/>
        <end position="19"/>
    </location>
</feature>
<keyword evidence="4 8" id="KW-0547">Nucleotide-binding</keyword>
<dbReference type="InterPro" id="IPR020058">
    <property type="entry name" value="Glu/Gln-tRNA-synth_Ib_cat-dom"/>
</dbReference>
<comment type="caution">
    <text evidence="11">The sequence shown here is derived from an EMBL/GenBank/DDBJ whole genome shotgun (WGS) entry which is preliminary data.</text>
</comment>
<dbReference type="GO" id="GO:0005737">
    <property type="term" value="C:cytoplasm"/>
    <property type="evidence" value="ECO:0007669"/>
    <property type="project" value="UniProtKB-SubCell"/>
</dbReference>
<comment type="similarity">
    <text evidence="1 8">Belongs to the class-I aminoacyl-tRNA synthetase family. Glutamate--tRNA ligase type 1 subfamily.</text>
</comment>
<keyword evidence="7 8" id="KW-0030">Aminoacyl-tRNA synthetase</keyword>
<feature type="short sequence motif" description="'KMSKS' region" evidence="8">
    <location>
        <begin position="241"/>
        <end position="245"/>
    </location>
</feature>
<dbReference type="PROSITE" id="PS00178">
    <property type="entry name" value="AA_TRNA_LIGASE_I"/>
    <property type="match status" value="1"/>
</dbReference>